<dbReference type="InterPro" id="IPR029055">
    <property type="entry name" value="Ntn_hydrolases_N"/>
</dbReference>
<evidence type="ECO:0000313" key="4">
    <source>
        <dbReference type="Proteomes" id="UP000800097"/>
    </source>
</evidence>
<accession>A0A6A6J5Y4</accession>
<dbReference type="OrthoDB" id="2262349at2759"/>
<dbReference type="GO" id="GO:0016787">
    <property type="term" value="F:hydrolase activity"/>
    <property type="evidence" value="ECO:0007669"/>
    <property type="project" value="InterPro"/>
</dbReference>
<evidence type="ECO:0000313" key="3">
    <source>
        <dbReference type="EMBL" id="KAF2271543.1"/>
    </source>
</evidence>
<organism evidence="3 4">
    <name type="scientific">Westerdykella ornata</name>
    <dbReference type="NCBI Taxonomy" id="318751"/>
    <lineage>
        <taxon>Eukaryota</taxon>
        <taxon>Fungi</taxon>
        <taxon>Dikarya</taxon>
        <taxon>Ascomycota</taxon>
        <taxon>Pezizomycotina</taxon>
        <taxon>Dothideomycetes</taxon>
        <taxon>Pleosporomycetidae</taxon>
        <taxon>Pleosporales</taxon>
        <taxon>Sporormiaceae</taxon>
        <taxon>Westerdykella</taxon>
    </lineage>
</organism>
<dbReference type="InterPro" id="IPR000246">
    <property type="entry name" value="Peptidase_T2"/>
</dbReference>
<protein>
    <submittedName>
        <fullName evidence="3">L-asparaginase</fullName>
    </submittedName>
</protein>
<dbReference type="Proteomes" id="UP000800097">
    <property type="component" value="Unassembled WGS sequence"/>
</dbReference>
<reference evidence="3" key="1">
    <citation type="journal article" date="2020" name="Stud. Mycol.">
        <title>101 Dothideomycetes genomes: a test case for predicting lifestyles and emergence of pathogens.</title>
        <authorList>
            <person name="Haridas S."/>
            <person name="Albert R."/>
            <person name="Binder M."/>
            <person name="Bloem J."/>
            <person name="Labutti K."/>
            <person name="Salamov A."/>
            <person name="Andreopoulos B."/>
            <person name="Baker S."/>
            <person name="Barry K."/>
            <person name="Bills G."/>
            <person name="Bluhm B."/>
            <person name="Cannon C."/>
            <person name="Castanera R."/>
            <person name="Culley D."/>
            <person name="Daum C."/>
            <person name="Ezra D."/>
            <person name="Gonzalez J."/>
            <person name="Henrissat B."/>
            <person name="Kuo A."/>
            <person name="Liang C."/>
            <person name="Lipzen A."/>
            <person name="Lutzoni F."/>
            <person name="Magnuson J."/>
            <person name="Mondo S."/>
            <person name="Nolan M."/>
            <person name="Ohm R."/>
            <person name="Pangilinan J."/>
            <person name="Park H.-J."/>
            <person name="Ramirez L."/>
            <person name="Alfaro M."/>
            <person name="Sun H."/>
            <person name="Tritt A."/>
            <person name="Yoshinaga Y."/>
            <person name="Zwiers L.-H."/>
            <person name="Turgeon B."/>
            <person name="Goodwin S."/>
            <person name="Spatafora J."/>
            <person name="Crous P."/>
            <person name="Grigoriev I."/>
        </authorList>
    </citation>
    <scope>NUCLEOTIDE SEQUENCE</scope>
    <source>
        <strain evidence="3">CBS 379.55</strain>
    </source>
</reference>
<dbReference type="Gene3D" id="3.60.20.30">
    <property type="entry name" value="(Glycosyl)asparaginase"/>
    <property type="match status" value="1"/>
</dbReference>
<feature type="active site" description="Nucleophile" evidence="1">
    <location>
        <position position="211"/>
    </location>
</feature>
<gene>
    <name evidence="3" type="ORF">EI97DRAFT_387652</name>
</gene>
<sequence>MSKKDLRPSSPPSSGVIPRIIIHGGAGNITRTTLSRERYDQYQTSLRSILRSSAEHLSQPSATALDVATYAVTLFEDDPLYNAGKGAVFTRAGAIELESSVMVSNGYKKRGVGCMMLSHVKNPIKLARELLVRGEEVRGGGAQDHCQYAGKWLEELAREWGLEMCDPEYFWTRERWEEHKRGLQKGRGKVEEKKGDPDIEKLTKRYTPLGTVGAVVLDSFGNICVATSTGGLTNKVPGRIGDTPTIGAGFWAEEWFAEALPTRRHMEDQPSQRFLPLQRTSHRDVCNLVDDYVPSLSAPPMSSTSHISEGKYEKPYSTRHAVGMSGSGNGDTFIRMAASRTVAAKSRFTPTSLADAVTWLSGPGGELQKSAGDRWGHTHEGVGGIIAIELVGEKGTVICDYNCGGFFRAWTEEDGTERSLIFREDDYNSGPK</sequence>
<name>A0A6A6J5Y4_WESOR</name>
<proteinExistence type="predicted"/>
<dbReference type="Pfam" id="PF01112">
    <property type="entry name" value="Asparaginase_2"/>
    <property type="match status" value="1"/>
</dbReference>
<dbReference type="GeneID" id="54549311"/>
<evidence type="ECO:0000256" key="1">
    <source>
        <dbReference type="PIRSR" id="PIRSR600246-1"/>
    </source>
</evidence>
<keyword evidence="4" id="KW-1185">Reference proteome</keyword>
<dbReference type="SUPFAM" id="SSF56235">
    <property type="entry name" value="N-terminal nucleophile aminohydrolases (Ntn hydrolases)"/>
    <property type="match status" value="1"/>
</dbReference>
<evidence type="ECO:0000256" key="2">
    <source>
        <dbReference type="PIRSR" id="PIRSR600246-3"/>
    </source>
</evidence>
<dbReference type="CDD" id="cd04701">
    <property type="entry name" value="Asparaginase_2"/>
    <property type="match status" value="1"/>
</dbReference>
<feature type="site" description="Cleavage; by autolysis" evidence="2">
    <location>
        <begin position="210"/>
        <end position="211"/>
    </location>
</feature>
<dbReference type="PANTHER" id="PTHR10188">
    <property type="entry name" value="L-ASPARAGINASE"/>
    <property type="match status" value="1"/>
</dbReference>
<dbReference type="AlphaFoldDB" id="A0A6A6J5Y4"/>
<dbReference type="EMBL" id="ML986538">
    <property type="protein sequence ID" value="KAF2271543.1"/>
    <property type="molecule type" value="Genomic_DNA"/>
</dbReference>
<dbReference type="PANTHER" id="PTHR10188:SF43">
    <property type="entry name" value="ASPARAGINASE (EUROFUNG)"/>
    <property type="match status" value="1"/>
</dbReference>
<dbReference type="RefSeq" id="XP_033649082.1">
    <property type="nucleotide sequence ID" value="XM_033796136.1"/>
</dbReference>
<dbReference type="GO" id="GO:0005737">
    <property type="term" value="C:cytoplasm"/>
    <property type="evidence" value="ECO:0007669"/>
    <property type="project" value="TreeGrafter"/>
</dbReference>